<keyword evidence="3" id="KW-0333">Golgi apparatus</keyword>
<keyword evidence="5" id="KW-0472">Membrane</keyword>
<dbReference type="GO" id="GO:0043001">
    <property type="term" value="P:Golgi to plasma membrane protein transport"/>
    <property type="evidence" value="ECO:0007669"/>
    <property type="project" value="TreeGrafter"/>
</dbReference>
<evidence type="ECO:0000256" key="3">
    <source>
        <dbReference type="ARBA" id="ARBA00023034"/>
    </source>
</evidence>
<organism evidence="6 7">
    <name type="scientific">Mycena indigotica</name>
    <dbReference type="NCBI Taxonomy" id="2126181"/>
    <lineage>
        <taxon>Eukaryota</taxon>
        <taxon>Fungi</taxon>
        <taxon>Dikarya</taxon>
        <taxon>Basidiomycota</taxon>
        <taxon>Agaricomycotina</taxon>
        <taxon>Agaricomycetes</taxon>
        <taxon>Agaricomycetidae</taxon>
        <taxon>Agaricales</taxon>
        <taxon>Marasmiineae</taxon>
        <taxon>Mycenaceae</taxon>
        <taxon>Mycena</taxon>
    </lineage>
</organism>
<dbReference type="GO" id="GO:0000139">
    <property type="term" value="C:Golgi membrane"/>
    <property type="evidence" value="ECO:0007669"/>
    <property type="project" value="UniProtKB-SubCell"/>
</dbReference>
<comment type="similarity">
    <text evidence="2">Belongs to the GOLPH3/VPS74 family.</text>
</comment>
<evidence type="ECO:0000256" key="1">
    <source>
        <dbReference type="ARBA" id="ARBA00004255"/>
    </source>
</evidence>
<dbReference type="PANTHER" id="PTHR12704:SF2">
    <property type="entry name" value="GOLGI PHOSPHOPROTEIN 3 HOMOLOG SAURON"/>
    <property type="match status" value="1"/>
</dbReference>
<dbReference type="PANTHER" id="PTHR12704">
    <property type="entry name" value="TRANS-GOLGI PROTEIN GMX33"/>
    <property type="match status" value="1"/>
</dbReference>
<dbReference type="Proteomes" id="UP000636479">
    <property type="component" value="Unassembled WGS sequence"/>
</dbReference>
<dbReference type="RefSeq" id="XP_037215767.1">
    <property type="nucleotide sequence ID" value="XM_037367935.1"/>
</dbReference>
<dbReference type="InterPro" id="IPR038261">
    <property type="entry name" value="GPP34-like_sf"/>
</dbReference>
<gene>
    <name evidence="6" type="ORF">MIND_01139600</name>
</gene>
<evidence type="ECO:0000313" key="7">
    <source>
        <dbReference type="Proteomes" id="UP000636479"/>
    </source>
</evidence>
<evidence type="ECO:0000313" key="6">
    <source>
        <dbReference type="EMBL" id="KAF7293604.1"/>
    </source>
</evidence>
<dbReference type="GO" id="GO:0031985">
    <property type="term" value="C:Golgi cisterna"/>
    <property type="evidence" value="ECO:0007669"/>
    <property type="project" value="TreeGrafter"/>
</dbReference>
<protein>
    <submittedName>
        <fullName evidence="6">GPP34-domain-containing protein</fullName>
    </submittedName>
</protein>
<evidence type="ECO:0000256" key="4">
    <source>
        <dbReference type="ARBA" id="ARBA00023121"/>
    </source>
</evidence>
<dbReference type="InterPro" id="IPR008628">
    <property type="entry name" value="GPP34-like"/>
</dbReference>
<reference evidence="6" key="1">
    <citation type="submission" date="2020-05" db="EMBL/GenBank/DDBJ databases">
        <title>Mycena genomes resolve the evolution of fungal bioluminescence.</title>
        <authorList>
            <person name="Tsai I.J."/>
        </authorList>
    </citation>
    <scope>NUCLEOTIDE SEQUENCE</scope>
    <source>
        <strain evidence="6">171206Taipei</strain>
    </source>
</reference>
<comment type="subcellular location">
    <subcellularLocation>
        <location evidence="1">Golgi apparatus membrane</location>
        <topology evidence="1">Peripheral membrane protein</topology>
        <orientation evidence="1">Cytoplasmic side</orientation>
    </subcellularLocation>
</comment>
<dbReference type="EMBL" id="JACAZF010000010">
    <property type="protein sequence ID" value="KAF7293604.1"/>
    <property type="molecule type" value="Genomic_DNA"/>
</dbReference>
<accession>A0A8H6VZA3</accession>
<dbReference type="GO" id="GO:0007030">
    <property type="term" value="P:Golgi organization"/>
    <property type="evidence" value="ECO:0007669"/>
    <property type="project" value="TreeGrafter"/>
</dbReference>
<comment type="caution">
    <text evidence="6">The sequence shown here is derived from an EMBL/GenBank/DDBJ whole genome shotgun (WGS) entry which is preliminary data.</text>
</comment>
<dbReference type="GO" id="GO:0048194">
    <property type="term" value="P:Golgi vesicle budding"/>
    <property type="evidence" value="ECO:0007669"/>
    <property type="project" value="TreeGrafter"/>
</dbReference>
<evidence type="ECO:0000256" key="2">
    <source>
        <dbReference type="ARBA" id="ARBA00007284"/>
    </source>
</evidence>
<keyword evidence="7" id="KW-1185">Reference proteome</keyword>
<keyword evidence="4" id="KW-0446">Lipid-binding</keyword>
<name>A0A8H6VZA3_9AGAR</name>
<sequence>MGRVPRFSYEDSKYNTVMDDYGVPLDERASEGDTAGPGGDCFWKNNISYALRGSILIELVLRQRISIVRDPGRKCLSGIDTLRTEKTNFLFFSGRACQGWRSQPRGANRTSTVPPQAMDAEGLVCSAYTASILDNAFGRLGYEEREAAFGRCNEILAEFAGHRCTDRATFFDDEARYWDDEHDLWIKHVQQRPCGIAIDAFVVIRLGVHCKDLEQNITKLPDRSPTTLRLRVMITIISP</sequence>
<proteinExistence type="inferred from homology"/>
<dbReference type="AlphaFoldDB" id="A0A8H6VZA3"/>
<dbReference type="GO" id="GO:0006890">
    <property type="term" value="P:retrograde vesicle-mediated transport, Golgi to endoplasmic reticulum"/>
    <property type="evidence" value="ECO:0007669"/>
    <property type="project" value="TreeGrafter"/>
</dbReference>
<dbReference type="GO" id="GO:0005802">
    <property type="term" value="C:trans-Golgi network"/>
    <property type="evidence" value="ECO:0007669"/>
    <property type="project" value="TreeGrafter"/>
</dbReference>
<dbReference type="GO" id="GO:0070273">
    <property type="term" value="F:phosphatidylinositol-4-phosphate binding"/>
    <property type="evidence" value="ECO:0007669"/>
    <property type="project" value="InterPro"/>
</dbReference>
<evidence type="ECO:0000256" key="5">
    <source>
        <dbReference type="ARBA" id="ARBA00023136"/>
    </source>
</evidence>
<dbReference type="Gene3D" id="1.10.3630.10">
    <property type="entry name" value="yeast vps74-n-term truncation variant domain like"/>
    <property type="match status" value="2"/>
</dbReference>
<dbReference type="GO" id="GO:0005829">
    <property type="term" value="C:cytosol"/>
    <property type="evidence" value="ECO:0007669"/>
    <property type="project" value="TreeGrafter"/>
</dbReference>
<dbReference type="GeneID" id="59350451"/>
<dbReference type="OrthoDB" id="2189106at2759"/>